<evidence type="ECO:0000259" key="2">
    <source>
        <dbReference type="SMART" id="SM00543"/>
    </source>
</evidence>
<dbReference type="GO" id="GO:0035145">
    <property type="term" value="C:exon-exon junction complex"/>
    <property type="evidence" value="ECO:0007669"/>
    <property type="project" value="TreeGrafter"/>
</dbReference>
<dbReference type="FunFam" id="1.25.40.180:FF:000014">
    <property type="entry name" value="Putative regulator of nonsense transcripts 2"/>
    <property type="match status" value="1"/>
</dbReference>
<feature type="compositionally biased region" description="Basic and acidic residues" evidence="1">
    <location>
        <begin position="43"/>
        <end position="53"/>
    </location>
</feature>
<dbReference type="AlphaFoldDB" id="A0A4Y2HTS5"/>
<dbReference type="GO" id="GO:0003723">
    <property type="term" value="F:RNA binding"/>
    <property type="evidence" value="ECO:0007669"/>
    <property type="project" value="InterPro"/>
</dbReference>
<proteinExistence type="predicted"/>
<dbReference type="Gene3D" id="1.25.40.180">
    <property type="match status" value="2"/>
</dbReference>
<keyword evidence="4" id="KW-1185">Reference proteome</keyword>
<dbReference type="GO" id="GO:0005737">
    <property type="term" value="C:cytoplasm"/>
    <property type="evidence" value="ECO:0007669"/>
    <property type="project" value="TreeGrafter"/>
</dbReference>
<gene>
    <name evidence="3" type="primary">UPF2_1</name>
    <name evidence="3" type="ORF">AVEN_189730_1</name>
</gene>
<dbReference type="PANTHER" id="PTHR12839:SF7">
    <property type="entry name" value="REGULATOR OF NONSENSE TRANSCRIPTS 2"/>
    <property type="match status" value="1"/>
</dbReference>
<dbReference type="PANTHER" id="PTHR12839">
    <property type="entry name" value="NONSENSE-MEDIATED MRNA DECAY PROTEIN 2 UP-FRAMESHIFT SUPPRESSOR 2"/>
    <property type="match status" value="1"/>
</dbReference>
<dbReference type="Pfam" id="PF02854">
    <property type="entry name" value="MIF4G"/>
    <property type="match status" value="2"/>
</dbReference>
<dbReference type="SUPFAM" id="SSF48371">
    <property type="entry name" value="ARM repeat"/>
    <property type="match status" value="2"/>
</dbReference>
<dbReference type="GO" id="GO:0000184">
    <property type="term" value="P:nuclear-transcribed mRNA catabolic process, nonsense-mediated decay"/>
    <property type="evidence" value="ECO:0007669"/>
    <property type="project" value="InterPro"/>
</dbReference>
<dbReference type="OrthoDB" id="27832at2759"/>
<feature type="region of interest" description="Disordered" evidence="1">
    <location>
        <begin position="1"/>
        <end position="83"/>
    </location>
</feature>
<name>A0A4Y2HTS5_ARAVE</name>
<sequence length="722" mass="82912">MESRGKSWKREREERGRKQAIQQDGNGKKDSSEVHSGSGLPAETDKKTDKFDPKNSVAESGEKTPEQAPEEKETADTTSEAQRQELQQYIKELAEKLRLKAELRAVNTNAESTRPEESFFSKLDSSLKKNTAFIKRLRNMTEMQRDSLIKDMEGLNLTKYISEAAAAIVDAKLKMSDVSTGVQVCSLLHRRYADFSAQLLEHWQKVLPMKKDEKISNPSKIRVDLRFYAELVSSGIFPLREGLPLLGNLLTVLTGPDREEHSNVGIVLSFCRHCGEDYTGIVPRKYRLLSEKYQMELPKSDFFGKQETVNEKEENVKLMVESEDEDFCSLQHETKAAETEKFLLPDRQKGLRSLLKDYFKSLCRHVVKDYKTLENMEKQNHRILQTKGELSADRKEKFEAAQAAFQKLLSNSEQFSDIVDEDMPHLPKDENFPQDSETTTLDVHNRFKDREMLDGSLSVWEDDDTRSFYENLPDLKAFIPGILFKDSSQAVPQSQTEAVEKLEEDLSQLEIEESELLEAETKEEVKETAKSDDKDLTETLMQEMDDTEEEAAASNTANKVLLDHFLNSLLNCVNREMIDQAAVDFCMNLNTRPNRKKLVKALFLVPRTRLDLLPFYARFVATLNPCMPDVASDLVSMLKQDFKFHIKKKDQINIESKVKTVRFIGELVKFKVFPKTEALYCLKLLLCDFIHHHVEMACNLLETCGRFLFQAPDSHQRIKVLL</sequence>
<dbReference type="InterPro" id="IPR003890">
    <property type="entry name" value="MIF4G-like_typ-3"/>
</dbReference>
<feature type="non-terminal residue" evidence="3">
    <location>
        <position position="722"/>
    </location>
</feature>
<feature type="domain" description="MIF4G" evidence="2">
    <location>
        <begin position="563"/>
        <end position="722"/>
    </location>
</feature>
<evidence type="ECO:0000313" key="3">
    <source>
        <dbReference type="EMBL" id="GBM68837.1"/>
    </source>
</evidence>
<dbReference type="EMBL" id="BGPR01002165">
    <property type="protein sequence ID" value="GBM68837.1"/>
    <property type="molecule type" value="Genomic_DNA"/>
</dbReference>
<reference evidence="3 4" key="1">
    <citation type="journal article" date="2019" name="Sci. Rep.">
        <title>Orb-weaving spider Araneus ventricosus genome elucidates the spidroin gene catalogue.</title>
        <authorList>
            <person name="Kono N."/>
            <person name="Nakamura H."/>
            <person name="Ohtoshi R."/>
            <person name="Moran D.A.P."/>
            <person name="Shinohara A."/>
            <person name="Yoshida Y."/>
            <person name="Fujiwara M."/>
            <person name="Mori M."/>
            <person name="Tomita M."/>
            <person name="Arakawa K."/>
        </authorList>
    </citation>
    <scope>NUCLEOTIDE SEQUENCE [LARGE SCALE GENOMIC DNA]</scope>
</reference>
<evidence type="ECO:0000256" key="1">
    <source>
        <dbReference type="SAM" id="MobiDB-lite"/>
    </source>
</evidence>
<feature type="compositionally biased region" description="Basic and acidic residues" evidence="1">
    <location>
        <begin position="60"/>
        <end position="75"/>
    </location>
</feature>
<organism evidence="3 4">
    <name type="scientific">Araneus ventricosus</name>
    <name type="common">Orbweaver spider</name>
    <name type="synonym">Epeira ventricosa</name>
    <dbReference type="NCBI Taxonomy" id="182803"/>
    <lineage>
        <taxon>Eukaryota</taxon>
        <taxon>Metazoa</taxon>
        <taxon>Ecdysozoa</taxon>
        <taxon>Arthropoda</taxon>
        <taxon>Chelicerata</taxon>
        <taxon>Arachnida</taxon>
        <taxon>Araneae</taxon>
        <taxon>Araneomorphae</taxon>
        <taxon>Entelegynae</taxon>
        <taxon>Araneoidea</taxon>
        <taxon>Araneidae</taxon>
        <taxon>Araneus</taxon>
    </lineage>
</organism>
<feature type="compositionally biased region" description="Basic and acidic residues" evidence="1">
    <location>
        <begin position="1"/>
        <end position="17"/>
    </location>
</feature>
<dbReference type="Proteomes" id="UP000499080">
    <property type="component" value="Unassembled WGS sequence"/>
</dbReference>
<dbReference type="SMART" id="SM00543">
    <property type="entry name" value="MIF4G"/>
    <property type="match status" value="2"/>
</dbReference>
<feature type="domain" description="MIF4G" evidence="2">
    <location>
        <begin position="127"/>
        <end position="334"/>
    </location>
</feature>
<dbReference type="InterPro" id="IPR016024">
    <property type="entry name" value="ARM-type_fold"/>
</dbReference>
<evidence type="ECO:0000313" key="4">
    <source>
        <dbReference type="Proteomes" id="UP000499080"/>
    </source>
</evidence>
<dbReference type="InterPro" id="IPR039762">
    <property type="entry name" value="Nmd2/UPF2"/>
</dbReference>
<accession>A0A4Y2HTS5</accession>
<comment type="caution">
    <text evidence="3">The sequence shown here is derived from an EMBL/GenBank/DDBJ whole genome shotgun (WGS) entry which is preliminary data.</text>
</comment>
<protein>
    <submittedName>
        <fullName evidence="3">Regulator of nonsense transcripts 2</fullName>
    </submittedName>
</protein>